<dbReference type="Proteomes" id="UP000827986">
    <property type="component" value="Unassembled WGS sequence"/>
</dbReference>
<gene>
    <name evidence="1" type="ORF">KIL84_015806</name>
</gene>
<dbReference type="AlphaFoldDB" id="A0A9D4AQ73"/>
<sequence>MIQMHGVKNIVQYFLAIFWMEPGMSVMDSPAVCLQRYTLTAQLAEIMGCKLMQHNRMQLLEALKPPHKYMPEILLDGEDMDTLQG</sequence>
<proteinExistence type="predicted"/>
<reference evidence="1" key="1">
    <citation type="submission" date="2021-09" db="EMBL/GenBank/DDBJ databases">
        <title>The genome of Mauremys mutica provides insights into the evolution of semi-aquatic lifestyle.</title>
        <authorList>
            <person name="Gong S."/>
            <person name="Gao Y."/>
        </authorList>
    </citation>
    <scope>NUCLEOTIDE SEQUENCE</scope>
    <source>
        <strain evidence="1">MM-2020</strain>
        <tissue evidence="1">Muscle</tissue>
    </source>
</reference>
<keyword evidence="2" id="KW-1185">Reference proteome</keyword>
<organism evidence="1 2">
    <name type="scientific">Mauremys mutica</name>
    <name type="common">yellowpond turtle</name>
    <dbReference type="NCBI Taxonomy" id="74926"/>
    <lineage>
        <taxon>Eukaryota</taxon>
        <taxon>Metazoa</taxon>
        <taxon>Chordata</taxon>
        <taxon>Craniata</taxon>
        <taxon>Vertebrata</taxon>
        <taxon>Euteleostomi</taxon>
        <taxon>Archelosauria</taxon>
        <taxon>Testudinata</taxon>
        <taxon>Testudines</taxon>
        <taxon>Cryptodira</taxon>
        <taxon>Durocryptodira</taxon>
        <taxon>Testudinoidea</taxon>
        <taxon>Geoemydidae</taxon>
        <taxon>Geoemydinae</taxon>
        <taxon>Mauremys</taxon>
    </lineage>
</organism>
<protein>
    <submittedName>
        <fullName evidence="1">Uncharacterized protein</fullName>
    </submittedName>
</protein>
<dbReference type="EMBL" id="JAHDVG010000487">
    <property type="protein sequence ID" value="KAH1166634.1"/>
    <property type="molecule type" value="Genomic_DNA"/>
</dbReference>
<name>A0A9D4AQ73_9SAUR</name>
<comment type="caution">
    <text evidence="1">The sequence shown here is derived from an EMBL/GenBank/DDBJ whole genome shotgun (WGS) entry which is preliminary data.</text>
</comment>
<evidence type="ECO:0000313" key="2">
    <source>
        <dbReference type="Proteomes" id="UP000827986"/>
    </source>
</evidence>
<accession>A0A9D4AQ73</accession>
<evidence type="ECO:0000313" key="1">
    <source>
        <dbReference type="EMBL" id="KAH1166634.1"/>
    </source>
</evidence>